<comment type="caution">
    <text evidence="1">The sequence shown here is derived from an EMBL/GenBank/DDBJ whole genome shotgun (WGS) entry which is preliminary data.</text>
</comment>
<dbReference type="AlphaFoldDB" id="A0A9Q0Z2U1"/>
<organism evidence="1 2">
    <name type="scientific">Salix purpurea</name>
    <name type="common">Purple osier willow</name>
    <dbReference type="NCBI Taxonomy" id="77065"/>
    <lineage>
        <taxon>Eukaryota</taxon>
        <taxon>Viridiplantae</taxon>
        <taxon>Streptophyta</taxon>
        <taxon>Embryophyta</taxon>
        <taxon>Tracheophyta</taxon>
        <taxon>Spermatophyta</taxon>
        <taxon>Magnoliopsida</taxon>
        <taxon>eudicotyledons</taxon>
        <taxon>Gunneridae</taxon>
        <taxon>Pentapetalae</taxon>
        <taxon>rosids</taxon>
        <taxon>fabids</taxon>
        <taxon>Malpighiales</taxon>
        <taxon>Salicaceae</taxon>
        <taxon>Saliceae</taxon>
        <taxon>Salix</taxon>
    </lineage>
</organism>
<dbReference type="Proteomes" id="UP001151532">
    <property type="component" value="Chromosome 10"/>
</dbReference>
<reference evidence="1" key="2">
    <citation type="journal article" date="2023" name="Int. J. Mol. Sci.">
        <title>De Novo Assembly and Annotation of 11 Diverse Shrub Willow (Salix) Genomes Reveals Novel Gene Organization in Sex-Linked Regions.</title>
        <authorList>
            <person name="Hyden B."/>
            <person name="Feng K."/>
            <person name="Yates T.B."/>
            <person name="Jawdy S."/>
            <person name="Cereghino C."/>
            <person name="Smart L.B."/>
            <person name="Muchero W."/>
        </authorList>
    </citation>
    <scope>NUCLEOTIDE SEQUENCE</scope>
    <source>
        <tissue evidence="1">Shoot tip</tissue>
    </source>
</reference>
<gene>
    <name evidence="1" type="ORF">OIU79_006994</name>
</gene>
<dbReference type="EMBL" id="JAPFFK010000014">
    <property type="protein sequence ID" value="KAJ6719246.1"/>
    <property type="molecule type" value="Genomic_DNA"/>
</dbReference>
<accession>A0A9Q0Z2U1</accession>
<sequence>MSASSWKTKSFINRKNKTQPYVDQEKKIELCRTCITQLATESQTSNMMNKYRIISF</sequence>
<reference evidence="1" key="1">
    <citation type="submission" date="2022-11" db="EMBL/GenBank/DDBJ databases">
        <authorList>
            <person name="Hyden B.L."/>
            <person name="Feng K."/>
            <person name="Yates T."/>
            <person name="Jawdy S."/>
            <person name="Smart L.B."/>
            <person name="Muchero W."/>
        </authorList>
    </citation>
    <scope>NUCLEOTIDE SEQUENCE</scope>
    <source>
        <tissue evidence="1">Shoot tip</tissue>
    </source>
</reference>
<proteinExistence type="predicted"/>
<evidence type="ECO:0000313" key="2">
    <source>
        <dbReference type="Proteomes" id="UP001151532"/>
    </source>
</evidence>
<protein>
    <submittedName>
        <fullName evidence="1">Uncharacterized protein</fullName>
    </submittedName>
</protein>
<evidence type="ECO:0000313" key="1">
    <source>
        <dbReference type="EMBL" id="KAJ6719246.1"/>
    </source>
</evidence>
<keyword evidence="2" id="KW-1185">Reference proteome</keyword>
<name>A0A9Q0Z2U1_SALPP</name>